<evidence type="ECO:0000256" key="2">
    <source>
        <dbReference type="ARBA" id="ARBA00023315"/>
    </source>
</evidence>
<feature type="domain" description="N-acetyltransferase" evidence="3">
    <location>
        <begin position="16"/>
        <end position="154"/>
    </location>
</feature>
<dbReference type="InterPro" id="IPR050832">
    <property type="entry name" value="Bact_Acetyltransf"/>
</dbReference>
<dbReference type="Pfam" id="PF13673">
    <property type="entry name" value="Acetyltransf_10"/>
    <property type="match status" value="1"/>
</dbReference>
<dbReference type="SUPFAM" id="SSF55729">
    <property type="entry name" value="Acyl-CoA N-acyltransferases (Nat)"/>
    <property type="match status" value="1"/>
</dbReference>
<dbReference type="Gene3D" id="3.40.630.30">
    <property type="match status" value="1"/>
</dbReference>
<accession>A0ABT0WM48</accession>
<keyword evidence="5" id="KW-1185">Reference proteome</keyword>
<dbReference type="PANTHER" id="PTHR43877">
    <property type="entry name" value="AMINOALKYLPHOSPHONATE N-ACETYLTRANSFERASE-RELATED-RELATED"/>
    <property type="match status" value="1"/>
</dbReference>
<evidence type="ECO:0000256" key="1">
    <source>
        <dbReference type="ARBA" id="ARBA00022679"/>
    </source>
</evidence>
<organism evidence="4 5">
    <name type="scientific">Janthinobacterium kumbetense</name>
    <dbReference type="NCBI Taxonomy" id="2950280"/>
    <lineage>
        <taxon>Bacteria</taxon>
        <taxon>Pseudomonadati</taxon>
        <taxon>Pseudomonadota</taxon>
        <taxon>Betaproteobacteria</taxon>
        <taxon>Burkholderiales</taxon>
        <taxon>Oxalobacteraceae</taxon>
        <taxon>Janthinobacterium</taxon>
    </lineage>
</organism>
<dbReference type="CDD" id="cd04301">
    <property type="entry name" value="NAT_SF"/>
    <property type="match status" value="1"/>
</dbReference>
<dbReference type="PANTHER" id="PTHR43877:SF2">
    <property type="entry name" value="AMINOALKYLPHOSPHONATE N-ACETYLTRANSFERASE-RELATED"/>
    <property type="match status" value="1"/>
</dbReference>
<dbReference type="InterPro" id="IPR016181">
    <property type="entry name" value="Acyl_CoA_acyltransferase"/>
</dbReference>
<reference evidence="4 5" key="1">
    <citation type="submission" date="2022-06" db="EMBL/GenBank/DDBJ databases">
        <title>Janthinobacterium kumbetensis sp. nov., isolated from spring water in Turkey.</title>
        <authorList>
            <person name="Inan Bektas K."/>
            <person name="Belduz A.A."/>
            <person name="Canakci S."/>
            <person name="Nalcaoglu A."/>
            <person name="Ceylan E."/>
            <person name="Kati H."/>
        </authorList>
    </citation>
    <scope>NUCLEOTIDE SEQUENCE [LARGE SCALE GENOMIC DNA]</scope>
    <source>
        <strain evidence="4 5">GK</strain>
    </source>
</reference>
<sequence>MYYAGNSAAQGDESTVLVRTARPEEIDAMLACDAYAQAHPERGDAVRDAVGKGQCLVALHAGQVAGYVLTHDDFFGYGFVSLVVVAAGQQRRGVGLRLLAAAESACHTAKLFTSTNQSNSAAQRLFASAGFVRSGQIDHLDENDPELVYVKFLR</sequence>
<keyword evidence="2" id="KW-0012">Acyltransferase</keyword>
<proteinExistence type="predicted"/>
<dbReference type="PROSITE" id="PS51186">
    <property type="entry name" value="GNAT"/>
    <property type="match status" value="1"/>
</dbReference>
<comment type="caution">
    <text evidence="4">The sequence shown here is derived from an EMBL/GenBank/DDBJ whole genome shotgun (WGS) entry which is preliminary data.</text>
</comment>
<dbReference type="InterPro" id="IPR000182">
    <property type="entry name" value="GNAT_dom"/>
</dbReference>
<keyword evidence="1" id="KW-0808">Transferase</keyword>
<evidence type="ECO:0000313" key="4">
    <source>
        <dbReference type="EMBL" id="MCM2565146.1"/>
    </source>
</evidence>
<dbReference type="RefSeq" id="WP_251348995.1">
    <property type="nucleotide sequence ID" value="NZ_JAMQGR010000001.1"/>
</dbReference>
<evidence type="ECO:0000259" key="3">
    <source>
        <dbReference type="PROSITE" id="PS51186"/>
    </source>
</evidence>
<evidence type="ECO:0000313" key="5">
    <source>
        <dbReference type="Proteomes" id="UP001202243"/>
    </source>
</evidence>
<dbReference type="EMBL" id="JAMQGR010000001">
    <property type="protein sequence ID" value="MCM2565146.1"/>
    <property type="molecule type" value="Genomic_DNA"/>
</dbReference>
<dbReference type="Proteomes" id="UP001202243">
    <property type="component" value="Unassembled WGS sequence"/>
</dbReference>
<name>A0ABT0WM48_9BURK</name>
<gene>
    <name evidence="4" type="ORF">NCG91_06015</name>
</gene>
<protein>
    <submittedName>
        <fullName evidence="4">GNAT family N-acetyltransferase</fullName>
    </submittedName>
</protein>